<keyword evidence="4" id="KW-1185">Reference proteome</keyword>
<name>A0A9P6D8X5_PLEER</name>
<sequence length="472" mass="53385">MSSSGLGNGSRVRELLECLVPHKVHDYITEGICQALDGQHLLSVVRTGGGKTGYFYGFMLVLRALSRLPRTHPMARNIPQHSKIVIIYPTKGLVEEMESTFRKLSLSVVAINEDTLVAARRRDEDLWTTAKTTSMILLSPEQLVSPHFSSLLDNKEFWNSICALGIDEMHLIHDWDTLGLKAGTYSFMRCSNIRHDIKLVIRTLRHGLSGWTFPDLRWIVEGTRKTIIYGDTITLIYRLLVYFWHEVTPSIPRQIRFRMYASICDQEYNSETCRLFEVDPHCQVVLATDAAKVGNDWSAIADAIILNPKDPNDIIQKSGRVGQKHGAVRSPRAFVYFTKAQMDKAVNLSINPTGNGKKGKQGTGKDEWLTEDMRAKTSRKVSTMRPALTEKQSEELRKDILTWQHNIWQNSNNARIRNMPLRSLLDKSAVDKLVARIMAISEAEQVPQQSDFGDRPCDFPQQRSTGSGTSLS</sequence>
<dbReference type="SUPFAM" id="SSF52540">
    <property type="entry name" value="P-loop containing nucleoside triphosphate hydrolases"/>
    <property type="match status" value="1"/>
</dbReference>
<dbReference type="InterPro" id="IPR011545">
    <property type="entry name" value="DEAD/DEAH_box_helicase_dom"/>
</dbReference>
<comment type="caution">
    <text evidence="3">The sequence shown here is derived from an EMBL/GenBank/DDBJ whole genome shotgun (WGS) entry which is preliminary data.</text>
</comment>
<proteinExistence type="predicted"/>
<dbReference type="GO" id="GO:0003676">
    <property type="term" value="F:nucleic acid binding"/>
    <property type="evidence" value="ECO:0007669"/>
    <property type="project" value="InterPro"/>
</dbReference>
<feature type="domain" description="DEAD/DEAH-box helicase" evidence="2">
    <location>
        <begin position="33"/>
        <end position="176"/>
    </location>
</feature>
<dbReference type="AlphaFoldDB" id="A0A9P6D8X5"/>
<dbReference type="Pfam" id="PF00270">
    <property type="entry name" value="DEAD"/>
    <property type="match status" value="1"/>
</dbReference>
<dbReference type="GO" id="GO:0005524">
    <property type="term" value="F:ATP binding"/>
    <property type="evidence" value="ECO:0007669"/>
    <property type="project" value="InterPro"/>
</dbReference>
<gene>
    <name evidence="3" type="ORF">BDN71DRAFT_1437019</name>
</gene>
<protein>
    <recommendedName>
        <fullName evidence="2">DEAD/DEAH-box helicase domain-containing protein</fullName>
    </recommendedName>
</protein>
<dbReference type="EMBL" id="MU154803">
    <property type="protein sequence ID" value="KAF9487210.1"/>
    <property type="molecule type" value="Genomic_DNA"/>
</dbReference>
<evidence type="ECO:0000313" key="3">
    <source>
        <dbReference type="EMBL" id="KAF9487210.1"/>
    </source>
</evidence>
<feature type="region of interest" description="Disordered" evidence="1">
    <location>
        <begin position="443"/>
        <end position="472"/>
    </location>
</feature>
<accession>A0A9P6D8X5</accession>
<dbReference type="Gene3D" id="3.40.50.300">
    <property type="entry name" value="P-loop containing nucleotide triphosphate hydrolases"/>
    <property type="match status" value="2"/>
</dbReference>
<evidence type="ECO:0000259" key="2">
    <source>
        <dbReference type="Pfam" id="PF00270"/>
    </source>
</evidence>
<evidence type="ECO:0000256" key="1">
    <source>
        <dbReference type="SAM" id="MobiDB-lite"/>
    </source>
</evidence>
<dbReference type="InterPro" id="IPR027417">
    <property type="entry name" value="P-loop_NTPase"/>
</dbReference>
<evidence type="ECO:0000313" key="4">
    <source>
        <dbReference type="Proteomes" id="UP000807025"/>
    </source>
</evidence>
<feature type="compositionally biased region" description="Polar residues" evidence="1">
    <location>
        <begin position="461"/>
        <end position="472"/>
    </location>
</feature>
<organism evidence="3 4">
    <name type="scientific">Pleurotus eryngii</name>
    <name type="common">Boletus of the steppes</name>
    <dbReference type="NCBI Taxonomy" id="5323"/>
    <lineage>
        <taxon>Eukaryota</taxon>
        <taxon>Fungi</taxon>
        <taxon>Dikarya</taxon>
        <taxon>Basidiomycota</taxon>
        <taxon>Agaricomycotina</taxon>
        <taxon>Agaricomycetes</taxon>
        <taxon>Agaricomycetidae</taxon>
        <taxon>Agaricales</taxon>
        <taxon>Pleurotineae</taxon>
        <taxon>Pleurotaceae</taxon>
        <taxon>Pleurotus</taxon>
    </lineage>
</organism>
<dbReference type="Proteomes" id="UP000807025">
    <property type="component" value="Unassembled WGS sequence"/>
</dbReference>
<dbReference type="OrthoDB" id="3269685at2759"/>
<reference evidence="3" key="1">
    <citation type="submission" date="2020-11" db="EMBL/GenBank/DDBJ databases">
        <authorList>
            <consortium name="DOE Joint Genome Institute"/>
            <person name="Ahrendt S."/>
            <person name="Riley R."/>
            <person name="Andreopoulos W."/>
            <person name="Labutti K."/>
            <person name="Pangilinan J."/>
            <person name="Ruiz-Duenas F.J."/>
            <person name="Barrasa J.M."/>
            <person name="Sanchez-Garcia M."/>
            <person name="Camarero S."/>
            <person name="Miyauchi S."/>
            <person name="Serrano A."/>
            <person name="Linde D."/>
            <person name="Babiker R."/>
            <person name="Drula E."/>
            <person name="Ayuso-Fernandez I."/>
            <person name="Pacheco R."/>
            <person name="Padilla G."/>
            <person name="Ferreira P."/>
            <person name="Barriuso J."/>
            <person name="Kellner H."/>
            <person name="Castanera R."/>
            <person name="Alfaro M."/>
            <person name="Ramirez L."/>
            <person name="Pisabarro A.G."/>
            <person name="Kuo A."/>
            <person name="Tritt A."/>
            <person name="Lipzen A."/>
            <person name="He G."/>
            <person name="Yan M."/>
            <person name="Ng V."/>
            <person name="Cullen D."/>
            <person name="Martin F."/>
            <person name="Rosso M.-N."/>
            <person name="Henrissat B."/>
            <person name="Hibbett D."/>
            <person name="Martinez A.T."/>
            <person name="Grigoriev I.V."/>
        </authorList>
    </citation>
    <scope>NUCLEOTIDE SEQUENCE</scope>
    <source>
        <strain evidence="3">ATCC 90797</strain>
    </source>
</reference>